<name>A0A7W6H800_9HYPH</name>
<protein>
    <submittedName>
        <fullName evidence="4">Uncharacterized protein</fullName>
    </submittedName>
</protein>
<keyword evidence="5" id="KW-1185">Reference proteome</keyword>
<feature type="region of interest" description="Disordered" evidence="2">
    <location>
        <begin position="190"/>
        <end position="211"/>
    </location>
</feature>
<reference evidence="4 5" key="1">
    <citation type="submission" date="2020-08" db="EMBL/GenBank/DDBJ databases">
        <title>Genomic Encyclopedia of Type Strains, Phase IV (KMG-IV): sequencing the most valuable type-strain genomes for metagenomic binning, comparative biology and taxonomic classification.</title>
        <authorList>
            <person name="Goeker M."/>
        </authorList>
    </citation>
    <scope>NUCLEOTIDE SEQUENCE [LARGE SCALE GENOMIC DNA]</scope>
    <source>
        <strain evidence="4 5">DSM 102238</strain>
    </source>
</reference>
<feature type="transmembrane region" description="Helical" evidence="3">
    <location>
        <begin position="20"/>
        <end position="42"/>
    </location>
</feature>
<evidence type="ECO:0000313" key="4">
    <source>
        <dbReference type="EMBL" id="MBB4000103.1"/>
    </source>
</evidence>
<accession>A0A7W6H800</accession>
<evidence type="ECO:0000256" key="1">
    <source>
        <dbReference type="SAM" id="Coils"/>
    </source>
</evidence>
<evidence type="ECO:0000256" key="3">
    <source>
        <dbReference type="SAM" id="Phobius"/>
    </source>
</evidence>
<comment type="caution">
    <text evidence="4">The sequence shown here is derived from an EMBL/GenBank/DDBJ whole genome shotgun (WGS) entry which is preliminary data.</text>
</comment>
<keyword evidence="1" id="KW-0175">Coiled coil</keyword>
<dbReference type="AlphaFoldDB" id="A0A7W6H800"/>
<sequence>MEVQSVSRWDATPIKSKNKFKVAIAISVCAIAFLIATNAYLISTLNYDKQTNNTLDFANSSEDERSSLSRSVPESDAKLVENVAQLVIRVKALESDNQRLSAELNNLVDHDGVIERLVTHIRALHAQSEATRRDVVDAMVGPLPGSDPAFDMPGSDPALPVEATDPPFLSKAKHTIVTPVAAKVEVQKEAVPKPRGKAKPVVLEADEGATN</sequence>
<dbReference type="EMBL" id="JACIEK010000015">
    <property type="protein sequence ID" value="MBB4000103.1"/>
    <property type="molecule type" value="Genomic_DNA"/>
</dbReference>
<dbReference type="Proteomes" id="UP000542776">
    <property type="component" value="Unassembled WGS sequence"/>
</dbReference>
<keyword evidence="3" id="KW-0812">Transmembrane</keyword>
<keyword evidence="3" id="KW-1133">Transmembrane helix</keyword>
<feature type="coiled-coil region" evidence="1">
    <location>
        <begin position="83"/>
        <end position="110"/>
    </location>
</feature>
<evidence type="ECO:0000313" key="5">
    <source>
        <dbReference type="Proteomes" id="UP000542776"/>
    </source>
</evidence>
<keyword evidence="3" id="KW-0472">Membrane</keyword>
<proteinExistence type="predicted"/>
<evidence type="ECO:0000256" key="2">
    <source>
        <dbReference type="SAM" id="MobiDB-lite"/>
    </source>
</evidence>
<dbReference type="RefSeq" id="WP_183201671.1">
    <property type="nucleotide sequence ID" value="NZ_JACIEK010000015.1"/>
</dbReference>
<gene>
    <name evidence="4" type="ORF">GGR04_003979</name>
</gene>
<organism evidence="4 5">
    <name type="scientific">Aureimonas pseudogalii</name>
    <dbReference type="NCBI Taxonomy" id="1744844"/>
    <lineage>
        <taxon>Bacteria</taxon>
        <taxon>Pseudomonadati</taxon>
        <taxon>Pseudomonadota</taxon>
        <taxon>Alphaproteobacteria</taxon>
        <taxon>Hyphomicrobiales</taxon>
        <taxon>Aurantimonadaceae</taxon>
        <taxon>Aureimonas</taxon>
    </lineage>
</organism>